<evidence type="ECO:0000259" key="11">
    <source>
        <dbReference type="Pfam" id="PF16916"/>
    </source>
</evidence>
<dbReference type="OrthoDB" id="78296at2759"/>
<dbReference type="STRING" id="37653.A0A0L8I601"/>
<dbReference type="KEGG" id="obi:106883972"/>
<keyword evidence="7 9" id="KW-0472">Membrane</keyword>
<proteinExistence type="inferred from homology"/>
<organism evidence="12">
    <name type="scientific">Octopus bimaculoides</name>
    <name type="common">California two-spotted octopus</name>
    <dbReference type="NCBI Taxonomy" id="37653"/>
    <lineage>
        <taxon>Eukaryota</taxon>
        <taxon>Metazoa</taxon>
        <taxon>Spiralia</taxon>
        <taxon>Lophotrochozoa</taxon>
        <taxon>Mollusca</taxon>
        <taxon>Cephalopoda</taxon>
        <taxon>Coleoidea</taxon>
        <taxon>Octopodiformes</taxon>
        <taxon>Octopoda</taxon>
        <taxon>Incirrata</taxon>
        <taxon>Octopodidae</taxon>
        <taxon>Octopus</taxon>
    </lineage>
</organism>
<dbReference type="GO" id="GO:0008324">
    <property type="term" value="F:monoatomic cation transmembrane transporter activity"/>
    <property type="evidence" value="ECO:0007669"/>
    <property type="project" value="InterPro"/>
</dbReference>
<feature type="transmembrane region" description="Helical" evidence="9">
    <location>
        <begin position="271"/>
        <end position="289"/>
    </location>
</feature>
<comment type="subcellular location">
    <subcellularLocation>
        <location evidence="1">Endomembrane system</location>
        <topology evidence="1">Multi-pass membrane protein</topology>
    </subcellularLocation>
</comment>
<dbReference type="PANTHER" id="PTHR43840">
    <property type="entry name" value="MITOCHONDRIAL METAL TRANSPORTER 1-RELATED"/>
    <property type="match status" value="1"/>
</dbReference>
<evidence type="ECO:0000259" key="10">
    <source>
        <dbReference type="Pfam" id="PF01545"/>
    </source>
</evidence>
<dbReference type="FunFam" id="3.30.70.1350:FF:000001">
    <property type="entry name" value="Metal tolerance protein 11"/>
    <property type="match status" value="1"/>
</dbReference>
<feature type="transmembrane region" description="Helical" evidence="9">
    <location>
        <begin position="151"/>
        <end position="171"/>
    </location>
</feature>
<evidence type="ECO:0000256" key="6">
    <source>
        <dbReference type="ARBA" id="ARBA00023065"/>
    </source>
</evidence>
<dbReference type="InterPro" id="IPR036837">
    <property type="entry name" value="Cation_efflux_CTD_sf"/>
</dbReference>
<dbReference type="EMBL" id="KQ416491">
    <property type="protein sequence ID" value="KOF96779.1"/>
    <property type="molecule type" value="Genomic_DNA"/>
</dbReference>
<keyword evidence="3" id="KW-0813">Transport</keyword>
<feature type="region of interest" description="Disordered" evidence="8">
    <location>
        <begin position="1"/>
        <end position="56"/>
    </location>
</feature>
<dbReference type="Pfam" id="PF16916">
    <property type="entry name" value="ZT_dimer"/>
    <property type="match status" value="1"/>
</dbReference>
<evidence type="ECO:0000256" key="8">
    <source>
        <dbReference type="SAM" id="MobiDB-lite"/>
    </source>
</evidence>
<dbReference type="Gene3D" id="3.30.70.1350">
    <property type="entry name" value="Cation efflux protein, cytoplasmic domain"/>
    <property type="match status" value="1"/>
</dbReference>
<dbReference type="PANTHER" id="PTHR43840:SF13">
    <property type="entry name" value="CATION EFFLUX PROTEIN CYTOPLASMIC DOMAIN-CONTAINING PROTEIN"/>
    <property type="match status" value="1"/>
</dbReference>
<feature type="transmembrane region" description="Helical" evidence="9">
    <location>
        <begin position="231"/>
        <end position="251"/>
    </location>
</feature>
<evidence type="ECO:0000256" key="3">
    <source>
        <dbReference type="ARBA" id="ARBA00022448"/>
    </source>
</evidence>
<feature type="transmembrane region" description="Helical" evidence="9">
    <location>
        <begin position="192"/>
        <end position="211"/>
    </location>
</feature>
<dbReference type="InterPro" id="IPR058533">
    <property type="entry name" value="Cation_efflux_TM"/>
</dbReference>
<dbReference type="InterPro" id="IPR050291">
    <property type="entry name" value="CDF_Transporter"/>
</dbReference>
<evidence type="ECO:0000256" key="1">
    <source>
        <dbReference type="ARBA" id="ARBA00004127"/>
    </source>
</evidence>
<comment type="similarity">
    <text evidence="2">Belongs to the cation diffusion facilitator (CDF) transporter (TC 2.A.4) family. SLC30A subfamily.</text>
</comment>
<dbReference type="FunFam" id="1.20.1510.10:FF:000005">
    <property type="entry name" value="Putative Cation diffusion facilitator 1"/>
    <property type="match status" value="1"/>
</dbReference>
<dbReference type="GO" id="GO:0016020">
    <property type="term" value="C:membrane"/>
    <property type="evidence" value="ECO:0007669"/>
    <property type="project" value="InterPro"/>
</dbReference>
<reference evidence="12" key="1">
    <citation type="submission" date="2015-07" db="EMBL/GenBank/DDBJ databases">
        <title>MeaNS - Measles Nucleotide Surveillance Program.</title>
        <authorList>
            <person name="Tran T."/>
            <person name="Druce J."/>
        </authorList>
    </citation>
    <scope>NUCLEOTIDE SEQUENCE</scope>
    <source>
        <strain evidence="12">UCB-OBI-ISO-001</strain>
        <tissue evidence="12">Gonad</tissue>
    </source>
</reference>
<feature type="domain" description="Cation efflux protein cytoplasmic" evidence="11">
    <location>
        <begin position="337"/>
        <end position="408"/>
    </location>
</feature>
<evidence type="ECO:0000256" key="5">
    <source>
        <dbReference type="ARBA" id="ARBA00022989"/>
    </source>
</evidence>
<sequence>MENKKSDQQSNSELLIPPEDYLLGQAGETNNTNKGSNKSEPYGLSTQPAPSNNSVFSEEDWKMPLQEFIAKKQPNIKKLPKRLRSYYKAQNKLITSYEKLSSFNDRDPDEVYPNTNKITKAIFYTRLVLCLNVCLTIGKAVAVSLSGSISIISSLVDSCIDLVSGIIFWWTTRAMKRRNPYTYPQGRTKLEPISIIMLSVIMSFAALQLILESVQKIVEFIEQSNNIPSVDFETIGILLSTIVTKFGLFIACRRVNSPTVQAIALDQRNDVLSNLLALVFGYIGSKQMFDRTNILGLRFLDPIGAILISCYFFVNWWRTGYTQIKQLTGYTAKPMFLSKITWITLNHNRKIKQIDTVRAFYFGINFLVEVDIVLPEDMTLKEAHNIGESLQQKLERLPEVERAFVHLDYEVTHNPKTEHKIV</sequence>
<evidence type="ECO:0000256" key="4">
    <source>
        <dbReference type="ARBA" id="ARBA00022692"/>
    </source>
</evidence>
<dbReference type="AlphaFoldDB" id="A0A0L8I601"/>
<evidence type="ECO:0000256" key="7">
    <source>
        <dbReference type="ARBA" id="ARBA00023136"/>
    </source>
</evidence>
<dbReference type="GO" id="GO:0012505">
    <property type="term" value="C:endomembrane system"/>
    <property type="evidence" value="ECO:0007669"/>
    <property type="project" value="UniProtKB-SubCell"/>
</dbReference>
<evidence type="ECO:0000256" key="2">
    <source>
        <dbReference type="ARBA" id="ARBA00008873"/>
    </source>
</evidence>
<name>A0A0L8I601_OCTBM</name>
<dbReference type="InterPro" id="IPR027470">
    <property type="entry name" value="Cation_efflux_CTD"/>
</dbReference>
<dbReference type="NCBIfam" id="TIGR01297">
    <property type="entry name" value="CDF"/>
    <property type="match status" value="1"/>
</dbReference>
<keyword evidence="6" id="KW-0406">Ion transport</keyword>
<feature type="compositionally biased region" description="Polar residues" evidence="8">
    <location>
        <begin position="27"/>
        <end position="56"/>
    </location>
</feature>
<dbReference type="InterPro" id="IPR002524">
    <property type="entry name" value="Cation_efflux"/>
</dbReference>
<dbReference type="SUPFAM" id="SSF161111">
    <property type="entry name" value="Cation efflux protein transmembrane domain-like"/>
    <property type="match status" value="1"/>
</dbReference>
<evidence type="ECO:0000256" key="9">
    <source>
        <dbReference type="SAM" id="Phobius"/>
    </source>
</evidence>
<evidence type="ECO:0000313" key="12">
    <source>
        <dbReference type="EMBL" id="KOF96779.1"/>
    </source>
</evidence>
<feature type="transmembrane region" description="Helical" evidence="9">
    <location>
        <begin position="123"/>
        <end position="145"/>
    </location>
</feature>
<keyword evidence="5 9" id="KW-1133">Transmembrane helix</keyword>
<dbReference type="InterPro" id="IPR027469">
    <property type="entry name" value="Cation_efflux_TMD_sf"/>
</dbReference>
<accession>A0A0L8I601</accession>
<feature type="domain" description="Cation efflux protein transmembrane" evidence="10">
    <location>
        <begin position="127"/>
        <end position="327"/>
    </location>
</feature>
<dbReference type="Pfam" id="PF01545">
    <property type="entry name" value="Cation_efflux"/>
    <property type="match status" value="1"/>
</dbReference>
<gene>
    <name evidence="12" type="ORF">OCBIM_22033691mg</name>
</gene>
<dbReference type="OMA" id="CWALRNQ"/>
<dbReference type="SUPFAM" id="SSF160240">
    <property type="entry name" value="Cation efflux protein cytoplasmic domain-like"/>
    <property type="match status" value="1"/>
</dbReference>
<keyword evidence="4 9" id="KW-0812">Transmembrane</keyword>
<feature type="transmembrane region" description="Helical" evidence="9">
    <location>
        <begin position="295"/>
        <end position="317"/>
    </location>
</feature>
<dbReference type="Gene3D" id="1.20.1510.10">
    <property type="entry name" value="Cation efflux protein transmembrane domain"/>
    <property type="match status" value="1"/>
</dbReference>
<protein>
    <submittedName>
        <fullName evidence="12">Uncharacterized protein</fullName>
    </submittedName>
</protein>